<name>A0A9W6CI71_XANFL</name>
<comment type="caution">
    <text evidence="7">The sequence shown here is derived from an EMBL/GenBank/DDBJ whole genome shotgun (WGS) entry which is preliminary data.</text>
</comment>
<dbReference type="InterPro" id="IPR003593">
    <property type="entry name" value="AAA+_ATPase"/>
</dbReference>
<proteinExistence type="inferred from homology"/>
<reference evidence="8 10" key="2">
    <citation type="submission" date="2023-07" db="EMBL/GenBank/DDBJ databases">
        <title>Genomic Encyclopedia of Type Strains, Phase IV (KMG-IV): sequencing the most valuable type-strain genomes for metagenomic binning, comparative biology and taxonomic classification.</title>
        <authorList>
            <person name="Goeker M."/>
        </authorList>
    </citation>
    <scope>NUCLEOTIDE SEQUENCE [LARGE SCALE GENOMIC DNA]</scope>
    <source>
        <strain evidence="8 10">DSM 338</strain>
    </source>
</reference>
<comment type="similarity">
    <text evidence="2">Belongs to the ABC transporter superfamily.</text>
</comment>
<reference evidence="7" key="1">
    <citation type="submission" date="2022-12" db="EMBL/GenBank/DDBJ databases">
        <title>Reference genome sequencing for broad-spectrum identification of bacterial and archaeal isolates by mass spectrometry.</title>
        <authorList>
            <person name="Sekiguchi Y."/>
            <person name="Tourlousse D.M."/>
        </authorList>
    </citation>
    <scope>NUCLEOTIDE SEQUENCE</scope>
    <source>
        <strain evidence="7">301</strain>
    </source>
</reference>
<evidence type="ECO:0000313" key="8">
    <source>
        <dbReference type="EMBL" id="MDR6334123.1"/>
    </source>
</evidence>
<dbReference type="GO" id="GO:0005886">
    <property type="term" value="C:plasma membrane"/>
    <property type="evidence" value="ECO:0007669"/>
    <property type="project" value="UniProtKB-SubCell"/>
</dbReference>
<dbReference type="GeneID" id="95763299"/>
<evidence type="ECO:0000256" key="1">
    <source>
        <dbReference type="ARBA" id="ARBA00004417"/>
    </source>
</evidence>
<dbReference type="InterPro" id="IPR013563">
    <property type="entry name" value="Oligopep_ABC_C"/>
</dbReference>
<dbReference type="InterPro" id="IPR027417">
    <property type="entry name" value="P-loop_NTPase"/>
</dbReference>
<dbReference type="SUPFAM" id="SSF52540">
    <property type="entry name" value="P-loop containing nucleoside triphosphate hydrolases"/>
    <property type="match status" value="1"/>
</dbReference>
<keyword evidence="4" id="KW-0547">Nucleotide-binding</keyword>
<dbReference type="Pfam" id="PF08352">
    <property type="entry name" value="oligo_HPY"/>
    <property type="match status" value="1"/>
</dbReference>
<evidence type="ECO:0000313" key="7">
    <source>
        <dbReference type="EMBL" id="GLI22841.1"/>
    </source>
</evidence>
<dbReference type="Gene3D" id="3.40.50.300">
    <property type="entry name" value="P-loop containing nucleotide triphosphate hydrolases"/>
    <property type="match status" value="1"/>
</dbReference>
<evidence type="ECO:0000313" key="9">
    <source>
        <dbReference type="Proteomes" id="UP001144397"/>
    </source>
</evidence>
<dbReference type="EMBL" id="BSDO01000003">
    <property type="protein sequence ID" value="GLI22841.1"/>
    <property type="molecule type" value="Genomic_DNA"/>
</dbReference>
<protein>
    <submittedName>
        <fullName evidence="7">ABC transporter ATP-binding protein</fullName>
    </submittedName>
    <submittedName>
        <fullName evidence="8">Peptide/nickel transport system ATP-binding protein</fullName>
    </submittedName>
</protein>
<dbReference type="GO" id="GO:0055085">
    <property type="term" value="P:transmembrane transport"/>
    <property type="evidence" value="ECO:0007669"/>
    <property type="project" value="UniProtKB-ARBA"/>
</dbReference>
<evidence type="ECO:0000259" key="6">
    <source>
        <dbReference type="PROSITE" id="PS50893"/>
    </source>
</evidence>
<keyword evidence="5 7" id="KW-0067">ATP-binding</keyword>
<dbReference type="SMART" id="SM00382">
    <property type="entry name" value="AAA"/>
    <property type="match status" value="1"/>
</dbReference>
<dbReference type="CDD" id="cd03257">
    <property type="entry name" value="ABC_NikE_OppD_transporters"/>
    <property type="match status" value="1"/>
</dbReference>
<evidence type="ECO:0000256" key="5">
    <source>
        <dbReference type="ARBA" id="ARBA00022840"/>
    </source>
</evidence>
<dbReference type="PANTHER" id="PTHR43776:SF7">
    <property type="entry name" value="D,D-DIPEPTIDE TRANSPORT ATP-BINDING PROTEIN DDPF-RELATED"/>
    <property type="match status" value="1"/>
</dbReference>
<feature type="domain" description="ABC transporter" evidence="6">
    <location>
        <begin position="4"/>
        <end position="247"/>
    </location>
</feature>
<accession>A0A9W6CI71</accession>
<dbReference type="Proteomes" id="UP001245370">
    <property type="component" value="Unassembled WGS sequence"/>
</dbReference>
<dbReference type="InterPro" id="IPR003439">
    <property type="entry name" value="ABC_transporter-like_ATP-bd"/>
</dbReference>
<gene>
    <name evidence="8" type="ORF">GGQ86_002599</name>
    <name evidence="7" type="ORF">XFLAVUS301_25150</name>
</gene>
<dbReference type="AlphaFoldDB" id="A0A9W6CI71"/>
<dbReference type="PANTHER" id="PTHR43776">
    <property type="entry name" value="TRANSPORT ATP-BINDING PROTEIN"/>
    <property type="match status" value="1"/>
</dbReference>
<organism evidence="7 9">
    <name type="scientific">Xanthobacter flavus</name>
    <dbReference type="NCBI Taxonomy" id="281"/>
    <lineage>
        <taxon>Bacteria</taxon>
        <taxon>Pseudomonadati</taxon>
        <taxon>Pseudomonadota</taxon>
        <taxon>Alphaproteobacteria</taxon>
        <taxon>Hyphomicrobiales</taxon>
        <taxon>Xanthobacteraceae</taxon>
        <taxon>Xanthobacter</taxon>
    </lineage>
</organism>
<dbReference type="PROSITE" id="PS00211">
    <property type="entry name" value="ABC_TRANSPORTER_1"/>
    <property type="match status" value="1"/>
</dbReference>
<evidence type="ECO:0000256" key="4">
    <source>
        <dbReference type="ARBA" id="ARBA00022741"/>
    </source>
</evidence>
<dbReference type="GO" id="GO:0005524">
    <property type="term" value="F:ATP binding"/>
    <property type="evidence" value="ECO:0007669"/>
    <property type="project" value="UniProtKB-KW"/>
</dbReference>
<evidence type="ECO:0000313" key="10">
    <source>
        <dbReference type="Proteomes" id="UP001245370"/>
    </source>
</evidence>
<dbReference type="InterPro" id="IPR017871">
    <property type="entry name" value="ABC_transporter-like_CS"/>
</dbReference>
<dbReference type="InterPro" id="IPR050319">
    <property type="entry name" value="ABC_transp_ATP-bind"/>
</dbReference>
<dbReference type="NCBIfam" id="TIGR01727">
    <property type="entry name" value="oligo_HPY"/>
    <property type="match status" value="1"/>
</dbReference>
<dbReference type="Pfam" id="PF00005">
    <property type="entry name" value="ABC_tran"/>
    <property type="match status" value="1"/>
</dbReference>
<evidence type="ECO:0000256" key="2">
    <source>
        <dbReference type="ARBA" id="ARBA00005417"/>
    </source>
</evidence>
<sequence>MSLLSVENLHAGYESGGRLLRAVDGVSFAVAPGETVGLVGESGCGKSSLAKVIMRLVAATSGRVVFDGVDVGGLEGAPLKAYRRQAQIVFQDPFASLNPRQSIADILTAPLAVHNLVPRGERLKAAGDALERVGLPREALQRYPHEFSGGQRQRLGIARALILSPRLVICDEPVSALDLSIQAQILNLLARLKAELGLSYLFISHDLSVVRYFADRVLVMYLGRIVETGSWQSIFARPLHPYTRALIEAVPTPGRRRHAAPLSGDLPSARNVPPGCRFHPRCPLATSICTTSDPALRPLAAGRAVACHHAPEEALH</sequence>
<keyword evidence="3" id="KW-0813">Transport</keyword>
<dbReference type="GO" id="GO:0016887">
    <property type="term" value="F:ATP hydrolysis activity"/>
    <property type="evidence" value="ECO:0007669"/>
    <property type="project" value="InterPro"/>
</dbReference>
<keyword evidence="10" id="KW-1185">Reference proteome</keyword>
<dbReference type="Proteomes" id="UP001144397">
    <property type="component" value="Unassembled WGS sequence"/>
</dbReference>
<dbReference type="GO" id="GO:0015833">
    <property type="term" value="P:peptide transport"/>
    <property type="evidence" value="ECO:0007669"/>
    <property type="project" value="InterPro"/>
</dbReference>
<dbReference type="EMBL" id="JAVDPY010000004">
    <property type="protein sequence ID" value="MDR6334123.1"/>
    <property type="molecule type" value="Genomic_DNA"/>
</dbReference>
<dbReference type="FunFam" id="3.40.50.300:FF:000016">
    <property type="entry name" value="Oligopeptide ABC transporter ATP-binding component"/>
    <property type="match status" value="1"/>
</dbReference>
<dbReference type="RefSeq" id="WP_281807740.1">
    <property type="nucleotide sequence ID" value="NZ_BSDO01000003.1"/>
</dbReference>
<comment type="subcellular location">
    <subcellularLocation>
        <location evidence="1">Cell inner membrane</location>
        <topology evidence="1">Peripheral membrane protein</topology>
    </subcellularLocation>
</comment>
<dbReference type="PROSITE" id="PS50893">
    <property type="entry name" value="ABC_TRANSPORTER_2"/>
    <property type="match status" value="1"/>
</dbReference>
<evidence type="ECO:0000256" key="3">
    <source>
        <dbReference type="ARBA" id="ARBA00022448"/>
    </source>
</evidence>